<comment type="subcellular location">
    <subcellularLocation>
        <location evidence="2">Cell membrane</location>
        <topology evidence="2">Single-pass type II membrane protein</topology>
    </subcellularLocation>
    <subcellularLocation>
        <location evidence="6">Membrane</location>
        <topology evidence="6">Single-pass type II membrane protein</topology>
    </subcellularLocation>
</comment>
<dbReference type="EMBL" id="JAZGJQ010000003">
    <property type="protein sequence ID" value="MEE6147257.1"/>
    <property type="molecule type" value="Genomic_DNA"/>
</dbReference>
<dbReference type="SUPFAM" id="SSF51306">
    <property type="entry name" value="LexA/Signal peptidase"/>
    <property type="match status" value="1"/>
</dbReference>
<reference evidence="8 9" key="1">
    <citation type="submission" date="2024-01" db="EMBL/GenBank/DDBJ databases">
        <title>Description of Olsenella sp. nov., isolated from pig feces.</title>
        <authorList>
            <person name="Chang Y.-H."/>
        </authorList>
    </citation>
    <scope>NUCLEOTIDE SEQUENCE [LARGE SCALE GENOMIC DNA]</scope>
    <source>
        <strain evidence="8 9">YH-ols2223</strain>
    </source>
</reference>
<evidence type="ECO:0000256" key="5">
    <source>
        <dbReference type="ARBA" id="ARBA00022801"/>
    </source>
</evidence>
<gene>
    <name evidence="8" type="primary">lepB</name>
    <name evidence="8" type="ORF">VXJ25_04515</name>
</gene>
<comment type="caution">
    <text evidence="8">The sequence shown here is derived from an EMBL/GenBank/DDBJ whole genome shotgun (WGS) entry which is preliminary data.</text>
</comment>
<dbReference type="InterPro" id="IPR036286">
    <property type="entry name" value="LexA/Signal_pep-like_sf"/>
</dbReference>
<dbReference type="PROSITE" id="PS00761">
    <property type="entry name" value="SPASE_I_3"/>
    <property type="match status" value="1"/>
</dbReference>
<dbReference type="InterPro" id="IPR019758">
    <property type="entry name" value="Pept_S26A_signal_pept_1_CS"/>
</dbReference>
<keyword evidence="6" id="KW-0472">Membrane</keyword>
<dbReference type="GO" id="GO:0009003">
    <property type="term" value="F:signal peptidase activity"/>
    <property type="evidence" value="ECO:0007669"/>
    <property type="project" value="UniProtKB-EC"/>
</dbReference>
<evidence type="ECO:0000313" key="9">
    <source>
        <dbReference type="Proteomes" id="UP001332931"/>
    </source>
</evidence>
<name>A0ABU7R9I5_9ACTN</name>
<dbReference type="Proteomes" id="UP001332931">
    <property type="component" value="Unassembled WGS sequence"/>
</dbReference>
<dbReference type="InterPro" id="IPR019533">
    <property type="entry name" value="Peptidase_S26"/>
</dbReference>
<comment type="similarity">
    <text evidence="3 6">Belongs to the peptidase S26 family.</text>
</comment>
<comment type="catalytic activity">
    <reaction evidence="1 6">
        <text>Cleavage of hydrophobic, N-terminal signal or leader sequences from secreted and periplasmic proteins.</text>
        <dbReference type="EC" id="3.4.21.89"/>
    </reaction>
</comment>
<accession>A0ABU7R9I5</accession>
<dbReference type="PROSITE" id="PS00760">
    <property type="entry name" value="SPASE_I_2"/>
    <property type="match status" value="1"/>
</dbReference>
<dbReference type="RefSeq" id="WP_330958021.1">
    <property type="nucleotide sequence ID" value="NZ_JAZGJQ010000003.1"/>
</dbReference>
<dbReference type="PANTHER" id="PTHR43390">
    <property type="entry name" value="SIGNAL PEPTIDASE I"/>
    <property type="match status" value="1"/>
</dbReference>
<dbReference type="PANTHER" id="PTHR43390:SF1">
    <property type="entry name" value="CHLOROPLAST PROCESSING PEPTIDASE"/>
    <property type="match status" value="1"/>
</dbReference>
<keyword evidence="6" id="KW-1133">Transmembrane helix</keyword>
<keyword evidence="6" id="KW-0645">Protease</keyword>
<feature type="domain" description="Peptidase S26" evidence="7">
    <location>
        <begin position="11"/>
        <end position="174"/>
    </location>
</feature>
<sequence length="182" mass="19599">MGRRGAGRAALDWVVTIAVALVIAVLLRTFVFEVYIVPSGSMLETIQEGDRLVGEKVSYRLAGPRAGDVVTFNDPQDPSVTLIKRVVAVGGQTVDMHDGVLYIDGLPQQESYTEGKPTEPLPTNVVDGGLSYPYTVPEGCLWVMGDNRTNSLDSRYFGPISVSDVTSHAAFIFWPLPDAGGL</sequence>
<evidence type="ECO:0000256" key="6">
    <source>
        <dbReference type="RuleBase" id="RU362042"/>
    </source>
</evidence>
<dbReference type="NCBIfam" id="TIGR02227">
    <property type="entry name" value="sigpep_I_bact"/>
    <property type="match status" value="1"/>
</dbReference>
<keyword evidence="9" id="KW-1185">Reference proteome</keyword>
<dbReference type="CDD" id="cd06530">
    <property type="entry name" value="S26_SPase_I"/>
    <property type="match status" value="1"/>
</dbReference>
<evidence type="ECO:0000256" key="1">
    <source>
        <dbReference type="ARBA" id="ARBA00000677"/>
    </source>
</evidence>
<keyword evidence="5 6" id="KW-0378">Hydrolase</keyword>
<keyword evidence="6" id="KW-0812">Transmembrane</keyword>
<evidence type="ECO:0000313" key="8">
    <source>
        <dbReference type="EMBL" id="MEE6147257.1"/>
    </source>
</evidence>
<evidence type="ECO:0000256" key="4">
    <source>
        <dbReference type="ARBA" id="ARBA00013208"/>
    </source>
</evidence>
<proteinExistence type="inferred from homology"/>
<dbReference type="Pfam" id="PF10502">
    <property type="entry name" value="Peptidase_S26"/>
    <property type="match status" value="1"/>
</dbReference>
<dbReference type="EC" id="3.4.21.89" evidence="4 6"/>
<evidence type="ECO:0000256" key="3">
    <source>
        <dbReference type="ARBA" id="ARBA00009370"/>
    </source>
</evidence>
<evidence type="ECO:0000259" key="7">
    <source>
        <dbReference type="Pfam" id="PF10502"/>
    </source>
</evidence>
<dbReference type="PRINTS" id="PR00727">
    <property type="entry name" value="LEADERPTASE"/>
</dbReference>
<dbReference type="Gene3D" id="2.10.109.10">
    <property type="entry name" value="Umud Fragment, subunit A"/>
    <property type="match status" value="1"/>
</dbReference>
<dbReference type="InterPro" id="IPR019757">
    <property type="entry name" value="Pept_S26A_signal_pept_1_Lys-AS"/>
</dbReference>
<evidence type="ECO:0000256" key="2">
    <source>
        <dbReference type="ARBA" id="ARBA00004401"/>
    </source>
</evidence>
<dbReference type="InterPro" id="IPR000223">
    <property type="entry name" value="Pept_S26A_signal_pept_1"/>
</dbReference>
<feature type="transmembrane region" description="Helical" evidence="6">
    <location>
        <begin position="12"/>
        <end position="37"/>
    </location>
</feature>
<organism evidence="8 9">
    <name type="scientific">Olsenella absiana</name>
    <dbReference type="NCBI Taxonomy" id="3115222"/>
    <lineage>
        <taxon>Bacteria</taxon>
        <taxon>Bacillati</taxon>
        <taxon>Actinomycetota</taxon>
        <taxon>Coriobacteriia</taxon>
        <taxon>Coriobacteriales</taxon>
        <taxon>Atopobiaceae</taxon>
        <taxon>Olsenella</taxon>
    </lineage>
</organism>
<protein>
    <recommendedName>
        <fullName evidence="4 6">Signal peptidase I</fullName>
        <ecNumber evidence="4 6">3.4.21.89</ecNumber>
    </recommendedName>
</protein>